<evidence type="ECO:0000256" key="2">
    <source>
        <dbReference type="ARBA" id="ARBA00022605"/>
    </source>
</evidence>
<dbReference type="PRINTS" id="PR00474">
    <property type="entry name" value="GLU5KINASE"/>
</dbReference>
<sequence length="361" mass="39771">MIRNPQTVVIKIGSNVLTMDDGSPDVQRMRNLVDQMAFLLEKGIRVVLVTSGAVAFGRKSQQLSAKTEAVSKKQVWAAIGQIALIRSYQELFSQKGYPIAQLMVTKEDFRDRTHYLNMKNCLDGLLKNQIVPVINENDAVAVTELMFTDNDELAGLVAAMIDADSLILLTNVDGIYKGHPSDPDSELITHVGQKMPDLSQYIATQTSAFGRGGMLTKMTMAKKSADLGIEVLIANGKKEGVLTDFYNQQLRCTYFEPGKSKHNQKKWIAHSDTYSKGEIIINEGAKKALLSEKITSLLPIGILSINGAFLKGDIIRIMDSSGQRIGLGKAEYGAETARDKIGLSGQRPLVHYDYLYISESH</sequence>
<gene>
    <name evidence="8 10" type="primary">proB</name>
    <name evidence="10" type="ORF">QWZ15_13160</name>
</gene>
<keyword evidence="3 8" id="KW-0641">Proline biosynthesis</keyword>
<dbReference type="PROSITE" id="PS50890">
    <property type="entry name" value="PUA"/>
    <property type="match status" value="1"/>
</dbReference>
<dbReference type="EMBL" id="JAUFQS010000012">
    <property type="protein sequence ID" value="MDN3688784.1"/>
    <property type="molecule type" value="Genomic_DNA"/>
</dbReference>
<reference evidence="11" key="1">
    <citation type="journal article" date="2019" name="Int. J. Syst. Evol. Microbiol.">
        <title>The Global Catalogue of Microorganisms (GCM) 10K type strain sequencing project: providing services to taxonomists for standard genome sequencing and annotation.</title>
        <authorList>
            <consortium name="The Broad Institute Genomics Platform"/>
            <consortium name="The Broad Institute Genome Sequencing Center for Infectious Disease"/>
            <person name="Wu L."/>
            <person name="Ma J."/>
        </authorList>
    </citation>
    <scope>NUCLEOTIDE SEQUENCE [LARGE SCALE GENOMIC DNA]</scope>
    <source>
        <strain evidence="11">CECT 7706</strain>
    </source>
</reference>
<feature type="binding site" evidence="8">
    <location>
        <position position="51"/>
    </location>
    <ligand>
        <name>substrate</name>
    </ligand>
</feature>
<dbReference type="HAMAP" id="MF_00456">
    <property type="entry name" value="ProB"/>
    <property type="match status" value="1"/>
</dbReference>
<feature type="binding site" evidence="8">
    <location>
        <position position="11"/>
    </location>
    <ligand>
        <name>ATP</name>
        <dbReference type="ChEBI" id="CHEBI:30616"/>
    </ligand>
</feature>
<dbReference type="CDD" id="cd21157">
    <property type="entry name" value="PUA_G5K"/>
    <property type="match status" value="1"/>
</dbReference>
<dbReference type="InterPro" id="IPR036393">
    <property type="entry name" value="AceGlu_kinase-like_sf"/>
</dbReference>
<dbReference type="InterPro" id="IPR002478">
    <property type="entry name" value="PUA"/>
</dbReference>
<feature type="binding site" evidence="8">
    <location>
        <position position="138"/>
    </location>
    <ligand>
        <name>substrate</name>
    </ligand>
</feature>
<evidence type="ECO:0000256" key="1">
    <source>
        <dbReference type="ARBA" id="ARBA00022490"/>
    </source>
</evidence>
<organism evidence="10 11">
    <name type="scientific">Cyclobacterium jeungdonense</name>
    <dbReference type="NCBI Taxonomy" id="708087"/>
    <lineage>
        <taxon>Bacteria</taxon>
        <taxon>Pseudomonadati</taxon>
        <taxon>Bacteroidota</taxon>
        <taxon>Cytophagia</taxon>
        <taxon>Cytophagales</taxon>
        <taxon>Cyclobacteriaceae</taxon>
        <taxon>Cyclobacterium</taxon>
    </lineage>
</organism>
<keyword evidence="5 8" id="KW-0547">Nucleotide-binding</keyword>
<comment type="caution">
    <text evidence="10">The sequence shown here is derived from an EMBL/GenBank/DDBJ whole genome shotgun (WGS) entry which is preliminary data.</text>
</comment>
<evidence type="ECO:0000256" key="7">
    <source>
        <dbReference type="ARBA" id="ARBA00022840"/>
    </source>
</evidence>
<dbReference type="PIRSF" id="PIRSF000729">
    <property type="entry name" value="GK"/>
    <property type="match status" value="1"/>
</dbReference>
<comment type="caution">
    <text evidence="8">Lacks conserved residue(s) required for the propagation of feature annotation.</text>
</comment>
<dbReference type="NCBIfam" id="TIGR01027">
    <property type="entry name" value="proB"/>
    <property type="match status" value="1"/>
</dbReference>
<keyword evidence="7 8" id="KW-0067">ATP-binding</keyword>
<dbReference type="InterPro" id="IPR036974">
    <property type="entry name" value="PUA_sf"/>
</dbReference>
<proteinExistence type="inferred from homology"/>
<dbReference type="Pfam" id="PF01472">
    <property type="entry name" value="PUA"/>
    <property type="match status" value="1"/>
</dbReference>
<dbReference type="EC" id="2.7.2.11" evidence="8"/>
<protein>
    <recommendedName>
        <fullName evidence="8">Glutamate 5-kinase</fullName>
        <ecNumber evidence="8">2.7.2.11</ecNumber>
    </recommendedName>
    <alternativeName>
        <fullName evidence="8">Gamma-glutamyl kinase</fullName>
        <shortName evidence="8">GK</shortName>
    </alternativeName>
</protein>
<feature type="domain" description="PUA" evidence="9">
    <location>
        <begin position="277"/>
        <end position="350"/>
    </location>
</feature>
<evidence type="ECO:0000256" key="8">
    <source>
        <dbReference type="HAMAP-Rule" id="MF_00456"/>
    </source>
</evidence>
<evidence type="ECO:0000256" key="4">
    <source>
        <dbReference type="ARBA" id="ARBA00022679"/>
    </source>
</evidence>
<evidence type="ECO:0000313" key="10">
    <source>
        <dbReference type="EMBL" id="MDN3688784.1"/>
    </source>
</evidence>
<dbReference type="RefSeq" id="WP_163386415.1">
    <property type="nucleotide sequence ID" value="NZ_JAUFQS010000012.1"/>
</dbReference>
<dbReference type="InterPro" id="IPR011529">
    <property type="entry name" value="Glu_5kinase"/>
</dbReference>
<dbReference type="SUPFAM" id="SSF88697">
    <property type="entry name" value="PUA domain-like"/>
    <property type="match status" value="1"/>
</dbReference>
<dbReference type="SUPFAM" id="SSF53633">
    <property type="entry name" value="Carbamate kinase-like"/>
    <property type="match status" value="1"/>
</dbReference>
<dbReference type="Proteomes" id="UP001236663">
    <property type="component" value="Unassembled WGS sequence"/>
</dbReference>
<keyword evidence="1 8" id="KW-0963">Cytoplasm</keyword>
<comment type="similarity">
    <text evidence="8">Belongs to the glutamate 5-kinase family.</text>
</comment>
<keyword evidence="6 8" id="KW-0418">Kinase</keyword>
<accession>A0ABT8C9S9</accession>
<dbReference type="InterPro" id="IPR001048">
    <property type="entry name" value="Asp/Glu/Uridylate_kinase"/>
</dbReference>
<dbReference type="InterPro" id="IPR005715">
    <property type="entry name" value="Glu_5kinase/COase_Synthase"/>
</dbReference>
<comment type="pathway">
    <text evidence="8">Amino-acid biosynthesis; L-proline biosynthesis; L-glutamate 5-semialdehyde from L-glutamate: step 1/2.</text>
</comment>
<comment type="catalytic activity">
    <reaction evidence="8">
        <text>L-glutamate + ATP = L-glutamyl 5-phosphate + ADP</text>
        <dbReference type="Rhea" id="RHEA:14877"/>
        <dbReference type="ChEBI" id="CHEBI:29985"/>
        <dbReference type="ChEBI" id="CHEBI:30616"/>
        <dbReference type="ChEBI" id="CHEBI:58274"/>
        <dbReference type="ChEBI" id="CHEBI:456216"/>
        <dbReference type="EC" id="2.7.2.11"/>
    </reaction>
</comment>
<dbReference type="InterPro" id="IPR015947">
    <property type="entry name" value="PUA-like_sf"/>
</dbReference>
<dbReference type="CDD" id="cd04242">
    <property type="entry name" value="AAK_G5K_ProB"/>
    <property type="match status" value="1"/>
</dbReference>
<comment type="function">
    <text evidence="8">Catalyzes the transfer of a phosphate group to glutamate to form L-glutamate 5-phosphate.</text>
</comment>
<dbReference type="PANTHER" id="PTHR43654">
    <property type="entry name" value="GLUTAMATE 5-KINASE"/>
    <property type="match status" value="1"/>
</dbReference>
<name>A0ABT8C9S9_9BACT</name>
<dbReference type="SMART" id="SM00359">
    <property type="entry name" value="PUA"/>
    <property type="match status" value="1"/>
</dbReference>
<evidence type="ECO:0000256" key="6">
    <source>
        <dbReference type="ARBA" id="ARBA00022777"/>
    </source>
</evidence>
<keyword evidence="4 8" id="KW-0808">Transferase</keyword>
<dbReference type="InterPro" id="IPR041739">
    <property type="entry name" value="G5K_ProB"/>
</dbReference>
<comment type="subcellular location">
    <subcellularLocation>
        <location evidence="8">Cytoplasm</location>
    </subcellularLocation>
</comment>
<keyword evidence="2 8" id="KW-0028">Amino-acid biosynthesis</keyword>
<dbReference type="Pfam" id="PF00696">
    <property type="entry name" value="AA_kinase"/>
    <property type="match status" value="1"/>
</dbReference>
<dbReference type="Gene3D" id="2.30.130.10">
    <property type="entry name" value="PUA domain"/>
    <property type="match status" value="1"/>
</dbReference>
<evidence type="ECO:0000256" key="5">
    <source>
        <dbReference type="ARBA" id="ARBA00022741"/>
    </source>
</evidence>
<dbReference type="PANTHER" id="PTHR43654:SF1">
    <property type="entry name" value="ISOPENTENYL PHOSPHATE KINASE"/>
    <property type="match status" value="1"/>
</dbReference>
<dbReference type="Gene3D" id="3.40.1160.10">
    <property type="entry name" value="Acetylglutamate kinase-like"/>
    <property type="match status" value="1"/>
</dbReference>
<evidence type="ECO:0000313" key="11">
    <source>
        <dbReference type="Proteomes" id="UP001236663"/>
    </source>
</evidence>
<feature type="binding site" evidence="8">
    <location>
        <position position="150"/>
    </location>
    <ligand>
        <name>substrate</name>
    </ligand>
</feature>
<dbReference type="GO" id="GO:0004349">
    <property type="term" value="F:glutamate 5-kinase activity"/>
    <property type="evidence" value="ECO:0007669"/>
    <property type="project" value="UniProtKB-EC"/>
</dbReference>
<evidence type="ECO:0000256" key="3">
    <source>
        <dbReference type="ARBA" id="ARBA00022650"/>
    </source>
</evidence>
<keyword evidence="11" id="KW-1185">Reference proteome</keyword>
<evidence type="ECO:0000259" key="9">
    <source>
        <dbReference type="SMART" id="SM00359"/>
    </source>
</evidence>
<dbReference type="InterPro" id="IPR001057">
    <property type="entry name" value="Glu/AcGlu_kinase"/>
</dbReference>